<sequence length="63" mass="7570">MRVTEQLKRWRQRRRSPTSGWWSRVGRRTASRYRLTKLSLLKSSPETEGKRRGRNSNSVVLLR</sequence>
<dbReference type="EMBL" id="CM046399">
    <property type="protein sequence ID" value="KAI8527878.1"/>
    <property type="molecule type" value="Genomic_DNA"/>
</dbReference>
<proteinExistence type="predicted"/>
<evidence type="ECO:0000313" key="2">
    <source>
        <dbReference type="Proteomes" id="UP001062846"/>
    </source>
</evidence>
<comment type="caution">
    <text evidence="1">The sequence shown here is derived from an EMBL/GenBank/DDBJ whole genome shotgun (WGS) entry which is preliminary data.</text>
</comment>
<organism evidence="1 2">
    <name type="scientific">Rhododendron molle</name>
    <name type="common">Chinese azalea</name>
    <name type="synonym">Azalea mollis</name>
    <dbReference type="NCBI Taxonomy" id="49168"/>
    <lineage>
        <taxon>Eukaryota</taxon>
        <taxon>Viridiplantae</taxon>
        <taxon>Streptophyta</taxon>
        <taxon>Embryophyta</taxon>
        <taxon>Tracheophyta</taxon>
        <taxon>Spermatophyta</taxon>
        <taxon>Magnoliopsida</taxon>
        <taxon>eudicotyledons</taxon>
        <taxon>Gunneridae</taxon>
        <taxon>Pentapetalae</taxon>
        <taxon>asterids</taxon>
        <taxon>Ericales</taxon>
        <taxon>Ericaceae</taxon>
        <taxon>Ericoideae</taxon>
        <taxon>Rhodoreae</taxon>
        <taxon>Rhododendron</taxon>
    </lineage>
</organism>
<accession>A0ACC0LI82</accession>
<reference evidence="1" key="1">
    <citation type="submission" date="2022-02" db="EMBL/GenBank/DDBJ databases">
        <title>Plant Genome Project.</title>
        <authorList>
            <person name="Zhang R.-G."/>
        </authorList>
    </citation>
    <scope>NUCLEOTIDE SEQUENCE</scope>
    <source>
        <strain evidence="1">AT1</strain>
    </source>
</reference>
<protein>
    <submittedName>
        <fullName evidence="1">Uncharacterized protein</fullName>
    </submittedName>
</protein>
<dbReference type="Proteomes" id="UP001062846">
    <property type="component" value="Chromosome 12"/>
</dbReference>
<name>A0ACC0LI82_RHOML</name>
<evidence type="ECO:0000313" key="1">
    <source>
        <dbReference type="EMBL" id="KAI8527878.1"/>
    </source>
</evidence>
<keyword evidence="2" id="KW-1185">Reference proteome</keyword>
<gene>
    <name evidence="1" type="ORF">RHMOL_Rhmol12G0108200</name>
</gene>